<dbReference type="Gene3D" id="2.30.42.10">
    <property type="match status" value="1"/>
</dbReference>
<gene>
    <name evidence="9" type="ORF">TM7x_01050</name>
</gene>
<dbReference type="Gene3D" id="3.90.226.10">
    <property type="entry name" value="2-enoyl-CoA Hydratase, Chain A, domain 1"/>
    <property type="match status" value="1"/>
</dbReference>
<dbReference type="InterPro" id="IPR001478">
    <property type="entry name" value="PDZ"/>
</dbReference>
<dbReference type="GO" id="GO:0008236">
    <property type="term" value="F:serine-type peptidase activity"/>
    <property type="evidence" value="ECO:0007669"/>
    <property type="project" value="UniProtKB-KW"/>
</dbReference>
<sequence>MVTGENKQRLGWFLTLMIVATISFVAGTRFDQFSASVAPLFGVRMSREKIDLSSVQETYRQLLANYDGKLDTENLIHGASRGLVAAAGDQHTAYMDPDETKEFKKSLSGDIGGGIGAEIGSRNGRPTIVRPLEGSPAQKSGIKAGEVIIKVNDENVSDWDVDRVVSKIRGEVGTSVKLTLLNNGHTREVSVVRQNITSPAVESKIDGEIGILKVSRFGDDTASLARKYASEFVEKGVKKVVLDLRNNPGGTVSAAQGLLGLWLDKQVAMTERRGSEIVKTINTTGSPILGNMKTVVLINGGSASASEIVAGALRDYDKAKLVGQKSYGKGSVQIVIGLPGGSQMKVTEARWYTPKGSNIDKTGIEPDVKVDLSADDINNNRDPQMDKAKSL</sequence>
<feature type="compositionally biased region" description="Basic and acidic residues" evidence="6">
    <location>
        <begin position="362"/>
        <end position="372"/>
    </location>
</feature>
<feature type="region of interest" description="Disordered" evidence="6">
    <location>
        <begin position="355"/>
        <end position="391"/>
    </location>
</feature>
<feature type="domain" description="PDZ" evidence="8">
    <location>
        <begin position="100"/>
        <end position="169"/>
    </location>
</feature>
<keyword evidence="10" id="KW-1185">Reference proteome</keyword>
<keyword evidence="2 5" id="KW-0645">Protease</keyword>
<evidence type="ECO:0000256" key="2">
    <source>
        <dbReference type="ARBA" id="ARBA00022670"/>
    </source>
</evidence>
<keyword evidence="7" id="KW-0472">Membrane</keyword>
<dbReference type="NCBIfam" id="TIGR00225">
    <property type="entry name" value="prc"/>
    <property type="match status" value="1"/>
</dbReference>
<dbReference type="GO" id="GO:0006508">
    <property type="term" value="P:proteolysis"/>
    <property type="evidence" value="ECO:0007669"/>
    <property type="project" value="UniProtKB-KW"/>
</dbReference>
<organism evidence="9 10">
    <name type="scientific">Candidatus Nanosynbacter lyticus</name>
    <dbReference type="NCBI Taxonomy" id="2093824"/>
    <lineage>
        <taxon>Bacteria</taxon>
        <taxon>Candidatus Saccharimonadota</taxon>
        <taxon>Candidatus Saccharimonadia</taxon>
        <taxon>Candidatus Nanosynbacterales</taxon>
        <taxon>Candidatus Nanosynbacteraceae</taxon>
        <taxon>Candidatus Nanosynbacter</taxon>
    </lineage>
</organism>
<dbReference type="Proteomes" id="UP000030902">
    <property type="component" value="Chromosome"/>
</dbReference>
<feature type="transmembrane region" description="Helical" evidence="7">
    <location>
        <begin position="12"/>
        <end position="30"/>
    </location>
</feature>
<dbReference type="RefSeq" id="WP_052198786.1">
    <property type="nucleotide sequence ID" value="NZ_CP007496.1"/>
</dbReference>
<evidence type="ECO:0000313" key="10">
    <source>
        <dbReference type="Proteomes" id="UP000030902"/>
    </source>
</evidence>
<dbReference type="SMART" id="SM00245">
    <property type="entry name" value="TSPc"/>
    <property type="match status" value="1"/>
</dbReference>
<dbReference type="InterPro" id="IPR029045">
    <property type="entry name" value="ClpP/crotonase-like_dom_sf"/>
</dbReference>
<evidence type="ECO:0000256" key="7">
    <source>
        <dbReference type="SAM" id="Phobius"/>
    </source>
</evidence>
<keyword evidence="3 5" id="KW-0378">Hydrolase</keyword>
<dbReference type="EMBL" id="CP007496">
    <property type="protein sequence ID" value="AJA06373.1"/>
    <property type="molecule type" value="Genomic_DNA"/>
</dbReference>
<proteinExistence type="inferred from homology"/>
<dbReference type="AlphaFoldDB" id="A0A6S4GQH2"/>
<dbReference type="InterPro" id="IPR036034">
    <property type="entry name" value="PDZ_sf"/>
</dbReference>
<dbReference type="PANTHER" id="PTHR32060">
    <property type="entry name" value="TAIL-SPECIFIC PROTEASE"/>
    <property type="match status" value="1"/>
</dbReference>
<dbReference type="FunFam" id="2.30.42.10:FF:000063">
    <property type="entry name" value="Peptidase, S41 family"/>
    <property type="match status" value="1"/>
</dbReference>
<reference evidence="9 10" key="1">
    <citation type="journal article" date="2015" name="Proc. Natl. Acad. Sci. U.S.A.">
        <title>Cultivation of a human-associated TM7 phylotype reveals a reduced genome and epibiotic parasitic lifestyle.</title>
        <authorList>
            <person name="He X."/>
            <person name="McLean J.S."/>
            <person name="Edlund A."/>
            <person name="Yooseph S."/>
            <person name="Hall A.P."/>
            <person name="Liu S.Y."/>
            <person name="Dorrestein P.C."/>
            <person name="Esquenazi E."/>
            <person name="Hunter R.C."/>
            <person name="Cheng G."/>
            <person name="Nelson K.E."/>
            <person name="Lux R."/>
            <person name="Shi W."/>
        </authorList>
    </citation>
    <scope>NUCLEOTIDE SEQUENCE [LARGE SCALE GENOMIC DNA]</scope>
    <source>
        <strain evidence="9 10">TM7x</strain>
    </source>
</reference>
<dbReference type="PANTHER" id="PTHR32060:SF30">
    <property type="entry name" value="CARBOXY-TERMINAL PROCESSING PROTEASE CTPA"/>
    <property type="match status" value="1"/>
</dbReference>
<evidence type="ECO:0000313" key="9">
    <source>
        <dbReference type="EMBL" id="AJA06373.1"/>
    </source>
</evidence>
<dbReference type="Pfam" id="PF03572">
    <property type="entry name" value="Peptidase_S41"/>
    <property type="match status" value="1"/>
</dbReference>
<evidence type="ECO:0000256" key="1">
    <source>
        <dbReference type="ARBA" id="ARBA00009179"/>
    </source>
</evidence>
<comment type="similarity">
    <text evidence="1 5">Belongs to the peptidase S41A family.</text>
</comment>
<keyword evidence="7" id="KW-0812">Transmembrane</keyword>
<accession>A0A6S4GQH2</accession>
<dbReference type="CDD" id="cd06782">
    <property type="entry name" value="cpPDZ_CPP-like"/>
    <property type="match status" value="1"/>
</dbReference>
<dbReference type="SUPFAM" id="SSF52096">
    <property type="entry name" value="ClpP/crotonase"/>
    <property type="match status" value="1"/>
</dbReference>
<dbReference type="SUPFAM" id="SSF50156">
    <property type="entry name" value="PDZ domain-like"/>
    <property type="match status" value="1"/>
</dbReference>
<dbReference type="CDD" id="cd07560">
    <property type="entry name" value="Peptidase_S41_CPP"/>
    <property type="match status" value="1"/>
</dbReference>
<evidence type="ECO:0000256" key="5">
    <source>
        <dbReference type="RuleBase" id="RU004404"/>
    </source>
</evidence>
<evidence type="ECO:0000256" key="3">
    <source>
        <dbReference type="ARBA" id="ARBA00022801"/>
    </source>
</evidence>
<dbReference type="InterPro" id="IPR004447">
    <property type="entry name" value="Peptidase_S41A"/>
</dbReference>
<name>A0A6S4GQH2_9BACT</name>
<dbReference type="Pfam" id="PF00595">
    <property type="entry name" value="PDZ"/>
    <property type="match status" value="1"/>
</dbReference>
<dbReference type="SMART" id="SM00228">
    <property type="entry name" value="PDZ"/>
    <property type="match status" value="1"/>
</dbReference>
<dbReference type="Gene3D" id="3.30.750.44">
    <property type="match status" value="1"/>
</dbReference>
<dbReference type="GO" id="GO:0030288">
    <property type="term" value="C:outer membrane-bounded periplasmic space"/>
    <property type="evidence" value="ECO:0007669"/>
    <property type="project" value="TreeGrafter"/>
</dbReference>
<evidence type="ECO:0000259" key="8">
    <source>
        <dbReference type="PROSITE" id="PS50106"/>
    </source>
</evidence>
<evidence type="ECO:0000256" key="6">
    <source>
        <dbReference type="SAM" id="MobiDB-lite"/>
    </source>
</evidence>
<keyword evidence="4 5" id="KW-0720">Serine protease</keyword>
<dbReference type="GO" id="GO:0007165">
    <property type="term" value="P:signal transduction"/>
    <property type="evidence" value="ECO:0007669"/>
    <property type="project" value="TreeGrafter"/>
</dbReference>
<dbReference type="InterPro" id="IPR005151">
    <property type="entry name" value="Tail-specific_protease"/>
</dbReference>
<dbReference type="PROSITE" id="PS50106">
    <property type="entry name" value="PDZ"/>
    <property type="match status" value="1"/>
</dbReference>
<protein>
    <submittedName>
        <fullName evidence="9">Peptidase S41</fullName>
    </submittedName>
</protein>
<evidence type="ECO:0000256" key="4">
    <source>
        <dbReference type="ARBA" id="ARBA00022825"/>
    </source>
</evidence>
<keyword evidence="7" id="KW-1133">Transmembrane helix</keyword>
<dbReference type="GO" id="GO:0004175">
    <property type="term" value="F:endopeptidase activity"/>
    <property type="evidence" value="ECO:0007669"/>
    <property type="project" value="TreeGrafter"/>
</dbReference>
<dbReference type="KEGG" id="sox:TM7x_01050"/>